<dbReference type="EMBL" id="CP098755">
    <property type="protein sequence ID" value="USG64063.1"/>
    <property type="molecule type" value="Genomic_DNA"/>
</dbReference>
<dbReference type="InterPro" id="IPR030678">
    <property type="entry name" value="Peptide/Ni-bd"/>
</dbReference>
<accession>A0ABY4WA54</accession>
<name>A0ABY4WA54_9BACL</name>
<dbReference type="Gene3D" id="3.40.190.10">
    <property type="entry name" value="Periplasmic binding protein-like II"/>
    <property type="match status" value="1"/>
</dbReference>
<dbReference type="Gene3D" id="3.10.105.10">
    <property type="entry name" value="Dipeptide-binding Protein, Domain 3"/>
    <property type="match status" value="1"/>
</dbReference>
<dbReference type="SUPFAM" id="SSF53850">
    <property type="entry name" value="Periplasmic binding protein-like II"/>
    <property type="match status" value="1"/>
</dbReference>
<protein>
    <submittedName>
        <fullName evidence="3">ABC transporter substrate-binding protein</fullName>
    </submittedName>
</protein>
<reference evidence="3" key="1">
    <citation type="submission" date="2022-06" db="EMBL/GenBank/DDBJ databases">
        <title>Genome sequencing of Brevibacillus sp. BB3-R1.</title>
        <authorList>
            <person name="Heo J."/>
            <person name="Lee D."/>
            <person name="Won M."/>
            <person name="Han B.-H."/>
            <person name="Hong S.-B."/>
            <person name="Kwon S.-W."/>
        </authorList>
    </citation>
    <scope>NUCLEOTIDE SEQUENCE</scope>
    <source>
        <strain evidence="3">BB3-R1</strain>
    </source>
</reference>
<dbReference type="Proteomes" id="UP001056500">
    <property type="component" value="Chromosome"/>
</dbReference>
<feature type="chain" id="PRO_5046918841" evidence="1">
    <location>
        <begin position="29"/>
        <end position="538"/>
    </location>
</feature>
<dbReference type="PROSITE" id="PS51257">
    <property type="entry name" value="PROKAR_LIPOPROTEIN"/>
    <property type="match status" value="1"/>
</dbReference>
<keyword evidence="4" id="KW-1185">Reference proteome</keyword>
<keyword evidence="1" id="KW-0732">Signal</keyword>
<evidence type="ECO:0000259" key="2">
    <source>
        <dbReference type="Pfam" id="PF00496"/>
    </source>
</evidence>
<dbReference type="CDD" id="cd08492">
    <property type="entry name" value="PBP2_NikA_DppA_OppA_like_15"/>
    <property type="match status" value="1"/>
</dbReference>
<dbReference type="PIRSF" id="PIRSF002741">
    <property type="entry name" value="MppA"/>
    <property type="match status" value="1"/>
</dbReference>
<dbReference type="InterPro" id="IPR039424">
    <property type="entry name" value="SBP_5"/>
</dbReference>
<dbReference type="RefSeq" id="WP_251871160.1">
    <property type="nucleotide sequence ID" value="NZ_CP098755.1"/>
</dbReference>
<proteinExistence type="predicted"/>
<evidence type="ECO:0000313" key="4">
    <source>
        <dbReference type="Proteomes" id="UP001056500"/>
    </source>
</evidence>
<organism evidence="3 4">
    <name type="scientific">Brevibacillus ruminantium</name>
    <dbReference type="NCBI Taxonomy" id="2950604"/>
    <lineage>
        <taxon>Bacteria</taxon>
        <taxon>Bacillati</taxon>
        <taxon>Bacillota</taxon>
        <taxon>Bacilli</taxon>
        <taxon>Bacillales</taxon>
        <taxon>Paenibacillaceae</taxon>
        <taxon>Brevibacillus</taxon>
    </lineage>
</organism>
<evidence type="ECO:0000313" key="3">
    <source>
        <dbReference type="EMBL" id="USG64063.1"/>
    </source>
</evidence>
<gene>
    <name evidence="3" type="ORF">NDK47_18110</name>
</gene>
<dbReference type="PANTHER" id="PTHR30290">
    <property type="entry name" value="PERIPLASMIC BINDING COMPONENT OF ABC TRANSPORTER"/>
    <property type="match status" value="1"/>
</dbReference>
<sequence>MFRGLQTWRHLFVSILVFVLLVGCTASPQQTTSEPQANPGSSAAGKGTLVISALIEPSTIDVQQATWIDSANTQIYDPLLNYDLNGKLSPGLAERYEVSEDGKVWTFFLRKDVLFHSGEPLTAEAIKKTIERFIQISPVKELAGPVEKVEAVDEHTVKLYFSEAFAPFSSVAAAPFFGALDPKRLAEMGDKFGDNPSGTGPYLFEKHDRGSSITYKRNPVYNWGTESAKNRAAPYVDQVVFRFVKDDDTRILEFKKGTIHILQNVPTNYVQELQNTPGVEILKVPETGIKYLGFNNKKPIFQDTRVKQAISMAIDRDPIIQVALGGFAQPVFGPLPPTIPFHSERIESMARQEYAYNVEKAKALLAEAGWTDSNGDGIVEKDGKPFSVELLLPNEPAFQRVAQIVQNQLKAIGIDLKLAVTETATVRDRTSKASHDMALLYYGYSDPDVLYLMFHSKMSIRTHFSTPELDLLLEKGRRTTNEKERMNVYEEIQELLIKEAPWVPLYAEENIFATRGIEGFKLHPFQEFFILQDVKLTK</sequence>
<dbReference type="Pfam" id="PF00496">
    <property type="entry name" value="SBP_bac_5"/>
    <property type="match status" value="1"/>
</dbReference>
<evidence type="ECO:0000256" key="1">
    <source>
        <dbReference type="SAM" id="SignalP"/>
    </source>
</evidence>
<feature type="signal peptide" evidence="1">
    <location>
        <begin position="1"/>
        <end position="28"/>
    </location>
</feature>
<dbReference type="InterPro" id="IPR000914">
    <property type="entry name" value="SBP_5_dom"/>
</dbReference>
<feature type="domain" description="Solute-binding protein family 5" evidence="2">
    <location>
        <begin position="87"/>
        <end position="453"/>
    </location>
</feature>